<dbReference type="SUPFAM" id="SSF52047">
    <property type="entry name" value="RNI-like"/>
    <property type="match status" value="2"/>
</dbReference>
<dbReference type="GO" id="GO:0031146">
    <property type="term" value="P:SCF-dependent proteasomal ubiquitin-dependent protein catabolic process"/>
    <property type="evidence" value="ECO:0007669"/>
    <property type="project" value="TreeGrafter"/>
</dbReference>
<dbReference type="EMBL" id="CAMXCT020006622">
    <property type="protein sequence ID" value="CAL1170496.1"/>
    <property type="molecule type" value="Genomic_DNA"/>
</dbReference>
<reference evidence="2 3" key="2">
    <citation type="submission" date="2024-05" db="EMBL/GenBank/DDBJ databases">
        <authorList>
            <person name="Chen Y."/>
            <person name="Shah S."/>
            <person name="Dougan E. K."/>
            <person name="Thang M."/>
            <person name="Chan C."/>
        </authorList>
    </citation>
    <scope>NUCLEOTIDE SEQUENCE [LARGE SCALE GENOMIC DNA]</scope>
</reference>
<dbReference type="Proteomes" id="UP001152797">
    <property type="component" value="Unassembled WGS sequence"/>
</dbReference>
<comment type="caution">
    <text evidence="1">The sequence shown here is derived from an EMBL/GenBank/DDBJ whole genome shotgun (WGS) entry which is preliminary data.</text>
</comment>
<proteinExistence type="predicted"/>
<dbReference type="EMBL" id="CAMXCT030006622">
    <property type="protein sequence ID" value="CAL4804433.1"/>
    <property type="molecule type" value="Genomic_DNA"/>
</dbReference>
<dbReference type="OrthoDB" id="1882547at2759"/>
<gene>
    <name evidence="1" type="ORF">C1SCF055_LOCUS41793</name>
</gene>
<dbReference type="PANTHER" id="PTHR13318">
    <property type="entry name" value="PARTNER OF PAIRED, ISOFORM B-RELATED"/>
    <property type="match status" value="1"/>
</dbReference>
<sequence length="551" mass="61192">VKTVKSHPHSTKCDFGAGHGVPKSGLSRRRLAMDVLHEDLLHRLLQSLPGRAWRSLGAATPATRSALRSFLAERNQVKLTQMAFRCWPLEPIALACPRLQRLSLFQVDLPLIPVTARSDWCQGFEHLTCLQRLDLVECRFVNDEVLDLIFERCALQTLDVSWSGEFTDAPWSRAPVSLKHFYGIGCEHLTERVMVHLGARCPELTLLHASRHLNWIGSTRSELLTAFSRMKCLEDLALQDIPLDDDLLNTLAELDKLKHLQLWSFSTGPGLCMTGRGIERLAFSLTSLKKLSLDSFVFQSAEPLHCLSSQCPSLCELLLEGTQPCSMGTLGHLCFSKLVRLRLASCGVAGQLDCSAMPLLQYLWLFDNTGLTKIHGNGQALEVLNLGSTGCCSIEGFEFQRLVMLDLSMLHLRDKQLSPILLKAPYLIKVVLGENSMSPELLVDFLTSARQLKNLSLCCSASGSLTLLSLSLSERPPEDFAVKLQLLELYEASCTLLASSMSVEAWPVGGSAVIKRGGGRRVRLWVVEQQEPVSPYGRIHRADESWLPVQS</sequence>
<organism evidence="1">
    <name type="scientific">Cladocopium goreaui</name>
    <dbReference type="NCBI Taxonomy" id="2562237"/>
    <lineage>
        <taxon>Eukaryota</taxon>
        <taxon>Sar</taxon>
        <taxon>Alveolata</taxon>
        <taxon>Dinophyceae</taxon>
        <taxon>Suessiales</taxon>
        <taxon>Symbiodiniaceae</taxon>
        <taxon>Cladocopium</taxon>
    </lineage>
</organism>
<dbReference type="AlphaFoldDB" id="A0A9P1DVS5"/>
<dbReference type="EMBL" id="CAMXCT010006622">
    <property type="protein sequence ID" value="CAI4017121.1"/>
    <property type="molecule type" value="Genomic_DNA"/>
</dbReference>
<evidence type="ECO:0000313" key="2">
    <source>
        <dbReference type="EMBL" id="CAL4804433.1"/>
    </source>
</evidence>
<dbReference type="GO" id="GO:0019005">
    <property type="term" value="C:SCF ubiquitin ligase complex"/>
    <property type="evidence" value="ECO:0007669"/>
    <property type="project" value="TreeGrafter"/>
</dbReference>
<protein>
    <submittedName>
        <fullName evidence="2">Peroxiredoxin-5, mitochondrial</fullName>
    </submittedName>
</protein>
<evidence type="ECO:0000313" key="1">
    <source>
        <dbReference type="EMBL" id="CAI4017121.1"/>
    </source>
</evidence>
<dbReference type="PANTHER" id="PTHR13318:SF190">
    <property type="entry name" value="PARTNER OF PAIRED, ISOFORM B"/>
    <property type="match status" value="1"/>
</dbReference>
<reference evidence="1" key="1">
    <citation type="submission" date="2022-10" db="EMBL/GenBank/DDBJ databases">
        <authorList>
            <person name="Chen Y."/>
            <person name="Dougan E. K."/>
            <person name="Chan C."/>
            <person name="Rhodes N."/>
            <person name="Thang M."/>
        </authorList>
    </citation>
    <scope>NUCLEOTIDE SEQUENCE</scope>
</reference>
<feature type="non-terminal residue" evidence="1">
    <location>
        <position position="551"/>
    </location>
</feature>
<evidence type="ECO:0000313" key="3">
    <source>
        <dbReference type="Proteomes" id="UP001152797"/>
    </source>
</evidence>
<keyword evidence="3" id="KW-1185">Reference proteome</keyword>
<name>A0A9P1DVS5_9DINO</name>
<dbReference type="InterPro" id="IPR032675">
    <property type="entry name" value="LRR_dom_sf"/>
</dbReference>
<dbReference type="Gene3D" id="3.80.10.10">
    <property type="entry name" value="Ribonuclease Inhibitor"/>
    <property type="match status" value="2"/>
</dbReference>
<accession>A0A9P1DVS5</accession>